<comment type="caution">
    <text evidence="3">The sequence shown here is derived from an EMBL/GenBank/DDBJ whole genome shotgun (WGS) entry which is preliminary data.</text>
</comment>
<proteinExistence type="predicted"/>
<feature type="transmembrane region" description="Helical" evidence="1">
    <location>
        <begin position="20"/>
        <end position="44"/>
    </location>
</feature>
<sequence length="198" mass="20778">MILDFNRSLFLTINAGPDPSAAAIALARMVANYAIAVVPLALVWSWLRGGETDRRAAVSALLAILVALGIANLIGLVVFVPRPQALGLGHAYLEHAPDSSFPSDHATVLFAAALAYRIAARHGMAVLMAFTGVVVGWCRIYLGVHFPADMLGALCVAALGAALAAVAMALVGGRVLPLATGLYRVLFAPLIDRGWVRR</sequence>
<dbReference type="SUPFAM" id="SSF48317">
    <property type="entry name" value="Acid phosphatase/Vanadium-dependent haloperoxidase"/>
    <property type="match status" value="1"/>
</dbReference>
<keyword evidence="1" id="KW-0472">Membrane</keyword>
<evidence type="ECO:0000256" key="1">
    <source>
        <dbReference type="SAM" id="Phobius"/>
    </source>
</evidence>
<dbReference type="InterPro" id="IPR000326">
    <property type="entry name" value="PAP2/HPO"/>
</dbReference>
<keyword evidence="1" id="KW-0812">Transmembrane</keyword>
<evidence type="ECO:0000313" key="4">
    <source>
        <dbReference type="Proteomes" id="UP001242480"/>
    </source>
</evidence>
<feature type="transmembrane region" description="Helical" evidence="1">
    <location>
        <begin position="56"/>
        <end position="80"/>
    </location>
</feature>
<keyword evidence="4" id="KW-1185">Reference proteome</keyword>
<evidence type="ECO:0000259" key="2">
    <source>
        <dbReference type="SMART" id="SM00014"/>
    </source>
</evidence>
<keyword evidence="3" id="KW-0378">Hydrolase</keyword>
<dbReference type="Proteomes" id="UP001242480">
    <property type="component" value="Unassembled WGS sequence"/>
</dbReference>
<dbReference type="InterPro" id="IPR033879">
    <property type="entry name" value="UPP_Pase"/>
</dbReference>
<dbReference type="RefSeq" id="WP_307278935.1">
    <property type="nucleotide sequence ID" value="NZ_JAUSVX010000011.1"/>
</dbReference>
<name>A0ABU0JFP0_9HYPH</name>
<evidence type="ECO:0000313" key="3">
    <source>
        <dbReference type="EMBL" id="MDQ0472306.1"/>
    </source>
</evidence>
<dbReference type="CDD" id="cd03385">
    <property type="entry name" value="PAP2_BcrC_like"/>
    <property type="match status" value="1"/>
</dbReference>
<feature type="transmembrane region" description="Helical" evidence="1">
    <location>
        <begin position="150"/>
        <end position="171"/>
    </location>
</feature>
<dbReference type="EC" id="3.6.1.27" evidence="3"/>
<protein>
    <submittedName>
        <fullName evidence="3">Undecaprenyl-diphosphatase</fullName>
        <ecNumber evidence="3">3.6.1.27</ecNumber>
    </submittedName>
</protein>
<feature type="domain" description="Phosphatidic acid phosphatase type 2/haloperoxidase" evidence="2">
    <location>
        <begin position="56"/>
        <end position="165"/>
    </location>
</feature>
<gene>
    <name evidence="3" type="ORF">QO011_005335</name>
</gene>
<dbReference type="Gene3D" id="1.20.144.10">
    <property type="entry name" value="Phosphatidic acid phosphatase type 2/haloperoxidase"/>
    <property type="match status" value="1"/>
</dbReference>
<dbReference type="InterPro" id="IPR036938">
    <property type="entry name" value="PAP2/HPO_sf"/>
</dbReference>
<feature type="transmembrane region" description="Helical" evidence="1">
    <location>
        <begin position="126"/>
        <end position="144"/>
    </location>
</feature>
<dbReference type="Pfam" id="PF01569">
    <property type="entry name" value="PAP2"/>
    <property type="match status" value="1"/>
</dbReference>
<reference evidence="3 4" key="1">
    <citation type="submission" date="2023-07" db="EMBL/GenBank/DDBJ databases">
        <title>Genomic Encyclopedia of Type Strains, Phase IV (KMG-IV): sequencing the most valuable type-strain genomes for metagenomic binning, comparative biology and taxonomic classification.</title>
        <authorList>
            <person name="Goeker M."/>
        </authorList>
    </citation>
    <scope>NUCLEOTIDE SEQUENCE [LARGE SCALE GENOMIC DNA]</scope>
    <source>
        <strain evidence="3 4">DSM 19619</strain>
    </source>
</reference>
<accession>A0ABU0JFP0</accession>
<dbReference type="SMART" id="SM00014">
    <property type="entry name" value="acidPPc"/>
    <property type="match status" value="1"/>
</dbReference>
<dbReference type="EMBL" id="JAUSVX010000011">
    <property type="protein sequence ID" value="MDQ0472306.1"/>
    <property type="molecule type" value="Genomic_DNA"/>
</dbReference>
<dbReference type="GO" id="GO:0050380">
    <property type="term" value="F:undecaprenyl-diphosphatase activity"/>
    <property type="evidence" value="ECO:0007669"/>
    <property type="project" value="UniProtKB-EC"/>
</dbReference>
<organism evidence="3 4">
    <name type="scientific">Labrys wisconsinensis</name>
    <dbReference type="NCBI Taxonomy" id="425677"/>
    <lineage>
        <taxon>Bacteria</taxon>
        <taxon>Pseudomonadati</taxon>
        <taxon>Pseudomonadota</taxon>
        <taxon>Alphaproteobacteria</taxon>
        <taxon>Hyphomicrobiales</taxon>
        <taxon>Xanthobacteraceae</taxon>
        <taxon>Labrys</taxon>
    </lineage>
</organism>
<keyword evidence="1" id="KW-1133">Transmembrane helix</keyword>